<dbReference type="AlphaFoldDB" id="A0A1Y0D0S2"/>
<dbReference type="SUPFAM" id="SSF56219">
    <property type="entry name" value="DNase I-like"/>
    <property type="match status" value="1"/>
</dbReference>
<organism evidence="2 3">
    <name type="scientific">Oceanisphaera avium</name>
    <dbReference type="NCBI Taxonomy" id="1903694"/>
    <lineage>
        <taxon>Bacteria</taxon>
        <taxon>Pseudomonadati</taxon>
        <taxon>Pseudomonadota</taxon>
        <taxon>Gammaproteobacteria</taxon>
        <taxon>Aeromonadales</taxon>
        <taxon>Aeromonadaceae</taxon>
        <taxon>Oceanisphaera</taxon>
    </lineage>
</organism>
<dbReference type="OrthoDB" id="292013at2"/>
<dbReference type="KEGG" id="ocm:CBP12_10755"/>
<dbReference type="Gene3D" id="3.60.10.10">
    <property type="entry name" value="Endonuclease/exonuclease/phosphatase"/>
    <property type="match status" value="1"/>
</dbReference>
<dbReference type="Pfam" id="PF03372">
    <property type="entry name" value="Exo_endo_phos"/>
    <property type="match status" value="1"/>
</dbReference>
<dbReference type="InterPro" id="IPR005135">
    <property type="entry name" value="Endo/exonuclease/phosphatase"/>
</dbReference>
<dbReference type="Proteomes" id="UP000243793">
    <property type="component" value="Chromosome"/>
</dbReference>
<accession>A0A1Y0D0S2</accession>
<dbReference type="InterPro" id="IPR036691">
    <property type="entry name" value="Endo/exonu/phosph_ase_sf"/>
</dbReference>
<gene>
    <name evidence="2" type="ORF">CBP12_10755</name>
</gene>
<reference evidence="3" key="1">
    <citation type="submission" date="2017-05" db="EMBL/GenBank/DDBJ databases">
        <authorList>
            <person name="Sung H."/>
        </authorList>
    </citation>
    <scope>NUCLEOTIDE SEQUENCE [LARGE SCALE GENOMIC DNA]</scope>
    <source>
        <strain evidence="3">AMac2203</strain>
    </source>
</reference>
<evidence type="ECO:0000259" key="1">
    <source>
        <dbReference type="Pfam" id="PF03372"/>
    </source>
</evidence>
<protein>
    <recommendedName>
        <fullName evidence="1">Endonuclease/exonuclease/phosphatase domain-containing protein</fullName>
    </recommendedName>
</protein>
<name>A0A1Y0D0S2_9GAMM</name>
<dbReference type="GO" id="GO:0003824">
    <property type="term" value="F:catalytic activity"/>
    <property type="evidence" value="ECO:0007669"/>
    <property type="project" value="InterPro"/>
</dbReference>
<evidence type="ECO:0000313" key="3">
    <source>
        <dbReference type="Proteomes" id="UP000243793"/>
    </source>
</evidence>
<dbReference type="EMBL" id="CP021376">
    <property type="protein sequence ID" value="ART81182.1"/>
    <property type="molecule type" value="Genomic_DNA"/>
</dbReference>
<keyword evidence="3" id="KW-1185">Reference proteome</keyword>
<sequence>MQQDKVRVATFNVALARNKRRQLARELASGLQQARNLAHILQQVRPDIVLLNEFDHQGEEAGLLLFCQEYVAQGAQALHYPFYYLVPSNTGVLAPLALQGSDVPTLPRDGLGFGHFPGQYAMVILSRFPFLIEQSRSFQHFLWKDMPSARLPSTAEGAYYAQSVLDILPLSSKNHLDLPVQLPNGTLLHLLASHPTPPIDEGDERRNSCRNHDELRLWHDYIRPSKSDYLYDDKGKRGGLAPSHPFIILGDLNADPRDGDGFRSAINHLLSEPLLNQAVTKGHLQPKARGGYGLKLRHARSGSPKVWTHSQGLRLDYVLPSSELKVTATGVYWPLPNEQDSELFWNKRGWPARKASSDHRLVWLDIAL</sequence>
<proteinExistence type="predicted"/>
<evidence type="ECO:0000313" key="2">
    <source>
        <dbReference type="EMBL" id="ART81182.1"/>
    </source>
</evidence>
<feature type="domain" description="Endonuclease/exonuclease/phosphatase" evidence="1">
    <location>
        <begin position="9"/>
        <end position="359"/>
    </location>
</feature>